<organism evidence="1">
    <name type="scientific">Arundo donax</name>
    <name type="common">Giant reed</name>
    <name type="synonym">Donax arundinaceus</name>
    <dbReference type="NCBI Taxonomy" id="35708"/>
    <lineage>
        <taxon>Eukaryota</taxon>
        <taxon>Viridiplantae</taxon>
        <taxon>Streptophyta</taxon>
        <taxon>Embryophyta</taxon>
        <taxon>Tracheophyta</taxon>
        <taxon>Spermatophyta</taxon>
        <taxon>Magnoliopsida</taxon>
        <taxon>Liliopsida</taxon>
        <taxon>Poales</taxon>
        <taxon>Poaceae</taxon>
        <taxon>PACMAD clade</taxon>
        <taxon>Arundinoideae</taxon>
        <taxon>Arundineae</taxon>
        <taxon>Arundo</taxon>
    </lineage>
</organism>
<reference evidence="1" key="1">
    <citation type="submission" date="2014-09" db="EMBL/GenBank/DDBJ databases">
        <authorList>
            <person name="Magalhaes I.L.F."/>
            <person name="Oliveira U."/>
            <person name="Santos F.R."/>
            <person name="Vidigal T.H.D.A."/>
            <person name="Brescovit A.D."/>
            <person name="Santos A.J."/>
        </authorList>
    </citation>
    <scope>NUCLEOTIDE SEQUENCE</scope>
    <source>
        <tissue evidence="1">Shoot tissue taken approximately 20 cm above the soil surface</tissue>
    </source>
</reference>
<dbReference type="AlphaFoldDB" id="A0A0A9SRU1"/>
<evidence type="ECO:0000313" key="1">
    <source>
        <dbReference type="EMBL" id="JAD17819.1"/>
    </source>
</evidence>
<dbReference type="EMBL" id="GBRH01280076">
    <property type="protein sequence ID" value="JAD17819.1"/>
    <property type="molecule type" value="Transcribed_RNA"/>
</dbReference>
<name>A0A0A9SRU1_ARUDO</name>
<protein>
    <submittedName>
        <fullName evidence="1">KPRO</fullName>
    </submittedName>
</protein>
<reference evidence="1" key="2">
    <citation type="journal article" date="2015" name="Data Brief">
        <title>Shoot transcriptome of the giant reed, Arundo donax.</title>
        <authorList>
            <person name="Barrero R.A."/>
            <person name="Guerrero F.D."/>
            <person name="Moolhuijzen P."/>
            <person name="Goolsby J.A."/>
            <person name="Tidwell J."/>
            <person name="Bellgard S.E."/>
            <person name="Bellgard M.I."/>
        </authorList>
    </citation>
    <scope>NUCLEOTIDE SEQUENCE</scope>
    <source>
        <tissue evidence="1">Shoot tissue taken approximately 20 cm above the soil surface</tissue>
    </source>
</reference>
<proteinExistence type="predicted"/>
<accession>A0A0A9SRU1</accession>
<dbReference type="Gene3D" id="1.10.510.10">
    <property type="entry name" value="Transferase(Phosphotransferase) domain 1"/>
    <property type="match status" value="1"/>
</dbReference>
<sequence length="59" mass="6765">METEEQSWIDGFVDSKLSRPFNYVQARTLIKLALCCVEEDRGKRPTMESAVQTLLSVDE</sequence>